<dbReference type="SUPFAM" id="SSF49785">
    <property type="entry name" value="Galactose-binding domain-like"/>
    <property type="match status" value="1"/>
</dbReference>
<dbReference type="InterPro" id="IPR023296">
    <property type="entry name" value="Glyco_hydro_beta-prop_sf"/>
</dbReference>
<keyword evidence="12" id="KW-1185">Reference proteome</keyword>
<evidence type="ECO:0000313" key="11">
    <source>
        <dbReference type="EMBL" id="URW79752.1"/>
    </source>
</evidence>
<dbReference type="InterPro" id="IPR006584">
    <property type="entry name" value="Cellulose-bd_IV"/>
</dbReference>
<feature type="site" description="Important for catalytic activity, responsible for pKa modulation of the active site Glu and correct orientation of both the proton donor and substrate" evidence="7">
    <location>
        <position position="166"/>
    </location>
</feature>
<evidence type="ECO:0000256" key="3">
    <source>
        <dbReference type="ARBA" id="ARBA00022729"/>
    </source>
</evidence>
<dbReference type="InterPro" id="IPR005084">
    <property type="entry name" value="CBM6"/>
</dbReference>
<evidence type="ECO:0000256" key="5">
    <source>
        <dbReference type="ARBA" id="ARBA00023277"/>
    </source>
</evidence>
<dbReference type="AlphaFoldDB" id="A0A9J6ZR81"/>
<dbReference type="PANTHER" id="PTHR43772:SF2">
    <property type="entry name" value="PUTATIVE (AFU_ORTHOLOGUE AFUA_2G04480)-RELATED"/>
    <property type="match status" value="1"/>
</dbReference>
<dbReference type="GO" id="GO:0045493">
    <property type="term" value="P:xylan catabolic process"/>
    <property type="evidence" value="ECO:0007669"/>
    <property type="project" value="UniProtKB-KW"/>
</dbReference>
<dbReference type="SMART" id="SM00606">
    <property type="entry name" value="CBD_IV"/>
    <property type="match status" value="1"/>
</dbReference>
<dbReference type="InterPro" id="IPR052176">
    <property type="entry name" value="Glycosyl_Hydrlase_43_Enz"/>
</dbReference>
<reference evidence="11" key="2">
    <citation type="submission" date="2022-06" db="EMBL/GenBank/DDBJ databases">
        <title>Xiashengella guii gen. nov. sp. nov., a bacterium isolated form anaerobic digestion tank.</title>
        <authorList>
            <person name="Huang H."/>
        </authorList>
    </citation>
    <scope>NUCLEOTIDE SEQUENCE</scope>
    <source>
        <strain evidence="11">Ai-910</strain>
    </source>
</reference>
<dbReference type="SUPFAM" id="SSF75005">
    <property type="entry name" value="Arabinanase/levansucrase/invertase"/>
    <property type="match status" value="1"/>
</dbReference>
<evidence type="ECO:0000256" key="4">
    <source>
        <dbReference type="ARBA" id="ARBA00022801"/>
    </source>
</evidence>
<evidence type="ECO:0000256" key="7">
    <source>
        <dbReference type="PIRSR" id="PIRSR606710-2"/>
    </source>
</evidence>
<sequence>MKMLTRIAVLSSIVGLVSVADANGQNPVIRDQYTADPTARVFNGKVYLYPSHDILAPEGKGLRPDWFCMEDYHVFSSSDLVNWEDHGVIVSQYSAPWVDSNTYSMWAPDCVERDGKYYFYFPANRKPVEGANPRRGGFGIGVAIADAPEGPYVPQENPIEGIFGIDPSVLIDKDGQAYIYYSMGQIFVAKLKDNMVELASQPVAIENLPDKGLKEGPFVFERNGLYYLTFPHVENVTERLEYAIGESPEGPFRMAGVIMDESPTGCWTNHHSIMEYEGQWYLFYHHNDYSPNFDKNRSTRIDSLFFNPDGTIQKVVPTLRGVGVSSAYAQIEIDRYSAISGSGAEIAYHDTTNYFKGWKTILNEPGAWIRYNKVGFGEIAPKSVKLNARSKGASVVELREGSPNGTLIAKVKVAASSDWNLAVAKAKKIIGTKDLVVVFKKGSEVEIDWVQFE</sequence>
<dbReference type="InterPro" id="IPR008979">
    <property type="entry name" value="Galactose-bd-like_sf"/>
</dbReference>
<dbReference type="Pfam" id="PF03422">
    <property type="entry name" value="CBM_6"/>
    <property type="match status" value="1"/>
</dbReference>
<dbReference type="PROSITE" id="PS51175">
    <property type="entry name" value="CBM6"/>
    <property type="match status" value="1"/>
</dbReference>
<dbReference type="Gene3D" id="2.60.120.260">
    <property type="entry name" value="Galactose-binding domain-like"/>
    <property type="match status" value="1"/>
</dbReference>
<reference evidence="11" key="1">
    <citation type="submission" date="2022-05" db="EMBL/GenBank/DDBJ databases">
        <authorList>
            <person name="Sun X."/>
        </authorList>
    </citation>
    <scope>NUCLEOTIDE SEQUENCE</scope>
    <source>
        <strain evidence="11">Ai-910</strain>
    </source>
</reference>
<feature type="signal peptide" evidence="9">
    <location>
        <begin position="1"/>
        <end position="22"/>
    </location>
</feature>
<dbReference type="EMBL" id="CP098400">
    <property type="protein sequence ID" value="URW79752.1"/>
    <property type="molecule type" value="Genomic_DNA"/>
</dbReference>
<evidence type="ECO:0000256" key="9">
    <source>
        <dbReference type="SAM" id="SignalP"/>
    </source>
</evidence>
<dbReference type="Proteomes" id="UP001056426">
    <property type="component" value="Chromosome"/>
</dbReference>
<evidence type="ECO:0000313" key="12">
    <source>
        <dbReference type="Proteomes" id="UP001056426"/>
    </source>
</evidence>
<evidence type="ECO:0000259" key="10">
    <source>
        <dbReference type="PROSITE" id="PS51175"/>
    </source>
</evidence>
<keyword evidence="2" id="KW-0624">Polysaccharide degradation</keyword>
<keyword evidence="3 9" id="KW-0732">Signal</keyword>
<keyword evidence="6 8" id="KW-0326">Glycosidase</keyword>
<keyword evidence="5" id="KW-0119">Carbohydrate metabolism</keyword>
<dbReference type="PANTHER" id="PTHR43772">
    <property type="entry name" value="ENDO-1,4-BETA-XYLANASE"/>
    <property type="match status" value="1"/>
</dbReference>
<comment type="similarity">
    <text evidence="1 8">Belongs to the glycosyl hydrolase 43 family.</text>
</comment>
<feature type="chain" id="PRO_5039914519" evidence="9">
    <location>
        <begin position="23"/>
        <end position="453"/>
    </location>
</feature>
<dbReference type="KEGG" id="alkq:M9189_00070"/>
<dbReference type="InterPro" id="IPR006710">
    <property type="entry name" value="Glyco_hydro_43"/>
</dbReference>
<evidence type="ECO:0000256" key="8">
    <source>
        <dbReference type="RuleBase" id="RU361187"/>
    </source>
</evidence>
<dbReference type="RefSeq" id="WP_250723846.1">
    <property type="nucleotide sequence ID" value="NZ_CP098400.1"/>
</dbReference>
<proteinExistence type="inferred from homology"/>
<keyword evidence="4 8" id="KW-0378">Hydrolase</keyword>
<protein>
    <submittedName>
        <fullName evidence="11">Family 43 glycosylhydrolase</fullName>
    </submittedName>
</protein>
<name>A0A9J6ZR81_9BACT</name>
<dbReference type="CDD" id="cd08990">
    <property type="entry name" value="GH43_AXH_like"/>
    <property type="match status" value="1"/>
</dbReference>
<dbReference type="GO" id="GO:0004553">
    <property type="term" value="F:hydrolase activity, hydrolyzing O-glycosyl compounds"/>
    <property type="evidence" value="ECO:0007669"/>
    <property type="project" value="InterPro"/>
</dbReference>
<organism evidence="11 12">
    <name type="scientific">Xiashengella succiniciproducens</name>
    <dbReference type="NCBI Taxonomy" id="2949635"/>
    <lineage>
        <taxon>Bacteria</taxon>
        <taxon>Pseudomonadati</taxon>
        <taxon>Bacteroidota</taxon>
        <taxon>Bacteroidia</taxon>
        <taxon>Marinilabiliales</taxon>
        <taxon>Marinilabiliaceae</taxon>
        <taxon>Xiashengella</taxon>
    </lineage>
</organism>
<gene>
    <name evidence="11" type="ORF">M9189_00070</name>
</gene>
<evidence type="ECO:0000256" key="1">
    <source>
        <dbReference type="ARBA" id="ARBA00009865"/>
    </source>
</evidence>
<dbReference type="CDD" id="cd04084">
    <property type="entry name" value="CBM6_xylanase-like"/>
    <property type="match status" value="1"/>
</dbReference>
<dbReference type="GO" id="GO:0030246">
    <property type="term" value="F:carbohydrate binding"/>
    <property type="evidence" value="ECO:0007669"/>
    <property type="project" value="InterPro"/>
</dbReference>
<evidence type="ECO:0000256" key="2">
    <source>
        <dbReference type="ARBA" id="ARBA00022651"/>
    </source>
</evidence>
<feature type="domain" description="CBM6" evidence="10">
    <location>
        <begin position="329"/>
        <end position="453"/>
    </location>
</feature>
<accession>A0A9J6ZR81</accession>
<evidence type="ECO:0000256" key="6">
    <source>
        <dbReference type="ARBA" id="ARBA00023295"/>
    </source>
</evidence>
<dbReference type="Gene3D" id="2.115.10.20">
    <property type="entry name" value="Glycosyl hydrolase domain, family 43"/>
    <property type="match status" value="1"/>
</dbReference>
<dbReference type="Pfam" id="PF04616">
    <property type="entry name" value="Glyco_hydro_43"/>
    <property type="match status" value="1"/>
</dbReference>
<keyword evidence="2" id="KW-0858">Xylan degradation</keyword>